<feature type="domain" description="Solute-binding protein family 3/N-terminal" evidence="2">
    <location>
        <begin position="117"/>
        <end position="341"/>
    </location>
</feature>
<organism evidence="3 4">
    <name type="scientific">Treponema primitia (strain ATCC BAA-887 / DSM 12427 / ZAS-2)</name>
    <dbReference type="NCBI Taxonomy" id="545694"/>
    <lineage>
        <taxon>Bacteria</taxon>
        <taxon>Pseudomonadati</taxon>
        <taxon>Spirochaetota</taxon>
        <taxon>Spirochaetia</taxon>
        <taxon>Spirochaetales</taxon>
        <taxon>Treponemataceae</taxon>
        <taxon>Treponema</taxon>
    </lineage>
</organism>
<evidence type="ECO:0000256" key="1">
    <source>
        <dbReference type="ARBA" id="ARBA00022729"/>
    </source>
</evidence>
<dbReference type="SUPFAM" id="SSF53850">
    <property type="entry name" value="Periplasmic binding protein-like II"/>
    <property type="match status" value="1"/>
</dbReference>
<dbReference type="InterPro" id="IPR001638">
    <property type="entry name" value="Solute-binding_3/MltF_N"/>
</dbReference>
<accession>F5YQB7</accession>
<dbReference type="EMBL" id="CP001843">
    <property type="protein sequence ID" value="AEF84894.1"/>
    <property type="molecule type" value="Genomic_DNA"/>
</dbReference>
<evidence type="ECO:0000313" key="3">
    <source>
        <dbReference type="EMBL" id="AEF84894.1"/>
    </source>
</evidence>
<evidence type="ECO:0000313" key="4">
    <source>
        <dbReference type="Proteomes" id="UP000009223"/>
    </source>
</evidence>
<gene>
    <name evidence="3" type="ordered locus">TREPR_3722</name>
</gene>
<name>F5YQB7_TREPZ</name>
<dbReference type="STRING" id="545694.TREPR_3722"/>
<dbReference type="Gene3D" id="3.40.190.10">
    <property type="entry name" value="Periplasmic binding protein-like II"/>
    <property type="match status" value="2"/>
</dbReference>
<dbReference type="HOGENOM" id="CLU_019602_18_2_12"/>
<dbReference type="eggNOG" id="COG0834">
    <property type="taxonomic scope" value="Bacteria"/>
</dbReference>
<protein>
    <submittedName>
        <fullName evidence="3">Extracellular solute-binding protein, family 3</fullName>
    </submittedName>
</protein>
<reference evidence="4" key="1">
    <citation type="submission" date="2009-12" db="EMBL/GenBank/DDBJ databases">
        <title>Complete sequence of Treponema primitia strain ZAS-2.</title>
        <authorList>
            <person name="Tetu S.G."/>
            <person name="Matson E."/>
            <person name="Ren Q."/>
            <person name="Seshadri R."/>
            <person name="Elbourne L."/>
            <person name="Hassan K.A."/>
            <person name="Durkin A."/>
            <person name="Radune D."/>
            <person name="Mohamoud Y."/>
            <person name="Shay R."/>
            <person name="Jin S."/>
            <person name="Zhang X."/>
            <person name="Lucey K."/>
            <person name="Ballor N.R."/>
            <person name="Ottesen E."/>
            <person name="Rosenthal R."/>
            <person name="Allen A."/>
            <person name="Leadbetter J.R."/>
            <person name="Paulsen I.T."/>
        </authorList>
    </citation>
    <scope>NUCLEOTIDE SEQUENCE [LARGE SCALE GENOMIC DNA]</scope>
    <source>
        <strain evidence="4">ATCC BAA-887 / DSM 12427 / ZAS-2</strain>
    </source>
</reference>
<dbReference type="PANTHER" id="PTHR35936">
    <property type="entry name" value="MEMBRANE-BOUND LYTIC MUREIN TRANSGLYCOSYLASE F"/>
    <property type="match status" value="1"/>
</dbReference>
<dbReference type="AlphaFoldDB" id="F5YQB7"/>
<proteinExistence type="predicted"/>
<dbReference type="PANTHER" id="PTHR35936:SF19">
    <property type="entry name" value="AMINO-ACID-BINDING PROTEIN YXEM-RELATED"/>
    <property type="match status" value="1"/>
</dbReference>
<dbReference type="Pfam" id="PF00497">
    <property type="entry name" value="SBP_bac_3"/>
    <property type="match status" value="1"/>
</dbReference>
<dbReference type="SMART" id="SM00062">
    <property type="entry name" value="PBPb"/>
    <property type="match status" value="1"/>
</dbReference>
<keyword evidence="1" id="KW-0732">Signal</keyword>
<sequence>MPRCLRCCGVSSLIIILTGFQQLALKLFNVIPLFSKVLEKGCCPYMYAKYRIKIHPPTGSLLTYKENTDILQVLQEEYVMKKLINIAGLVLAGLVLVQGAFAGGKQQTEGLTIKSGTLLVGMEIGYPPMEYFDTNGTTPIGFDVQLSKALAEKLGLKIEYVDTAWDGIFAGVNTGKYDLIMSSVTITEERLKAFNFSKPYIQNAQAIVLLRGSPVQPRSLEELKGLRVAYQAETTSDDIMTEMAEGGLQFTALEYDKVINAFDELRLGRADAIVCDSVVAYFYTAQPGNNFQIVWEGSGEELGICLKKGNTALTTAVQGALDQLYADGTIQKISQNVFGSDLVSSVHK</sequence>
<reference evidence="3 4" key="2">
    <citation type="journal article" date="2011" name="ISME J.">
        <title>RNA-seq reveals cooperative metabolic interactions between two termite-gut spirochete species in co-culture.</title>
        <authorList>
            <person name="Rosenthal A.Z."/>
            <person name="Matson E.G."/>
            <person name="Eldar A."/>
            <person name="Leadbetter J.R."/>
        </authorList>
    </citation>
    <scope>NUCLEOTIDE SEQUENCE [LARGE SCALE GENOMIC DNA]</scope>
    <source>
        <strain evidence="4">ATCC BAA-887 / DSM 12427 / ZAS-2</strain>
    </source>
</reference>
<keyword evidence="4" id="KW-1185">Reference proteome</keyword>
<evidence type="ECO:0000259" key="2">
    <source>
        <dbReference type="SMART" id="SM00062"/>
    </source>
</evidence>
<dbReference type="Proteomes" id="UP000009223">
    <property type="component" value="Chromosome"/>
</dbReference>
<dbReference type="KEGG" id="tpi:TREPR_3722"/>